<evidence type="ECO:0000313" key="5">
    <source>
        <dbReference type="Proteomes" id="UP000283509"/>
    </source>
</evidence>
<dbReference type="AlphaFoldDB" id="A0A423SPQ1"/>
<keyword evidence="2" id="KW-0472">Membrane</keyword>
<dbReference type="InterPro" id="IPR019510">
    <property type="entry name" value="AKAP7-like_phosphoesterase"/>
</dbReference>
<keyword evidence="5" id="KW-1185">Reference proteome</keyword>
<accession>A0A423SPQ1</accession>
<dbReference type="PANTHER" id="PTHR15934">
    <property type="entry name" value="RNA 2',3'-CYCLIC PHOSPHODIESTERASE"/>
    <property type="match status" value="1"/>
</dbReference>
<evidence type="ECO:0000313" key="4">
    <source>
        <dbReference type="EMBL" id="ROT66182.1"/>
    </source>
</evidence>
<feature type="compositionally biased region" description="Basic and acidic residues" evidence="1">
    <location>
        <begin position="490"/>
        <end position="500"/>
    </location>
</feature>
<protein>
    <submittedName>
        <fullName evidence="4">Putative A-kinase anchor protein 7 isoform gamma isoform X1</fullName>
    </submittedName>
</protein>
<evidence type="ECO:0000256" key="2">
    <source>
        <dbReference type="SAM" id="Phobius"/>
    </source>
</evidence>
<dbReference type="GO" id="GO:0016301">
    <property type="term" value="F:kinase activity"/>
    <property type="evidence" value="ECO:0007669"/>
    <property type="project" value="UniProtKB-KW"/>
</dbReference>
<keyword evidence="4" id="KW-0418">Kinase</keyword>
<feature type="transmembrane region" description="Helical" evidence="2">
    <location>
        <begin position="505"/>
        <end position="526"/>
    </location>
</feature>
<keyword evidence="2" id="KW-0812">Transmembrane</keyword>
<dbReference type="OrthoDB" id="277832at2759"/>
<dbReference type="GO" id="GO:0010738">
    <property type="term" value="P:regulation of protein kinase A signaling"/>
    <property type="evidence" value="ECO:0007669"/>
    <property type="project" value="TreeGrafter"/>
</dbReference>
<dbReference type="GO" id="GO:0034237">
    <property type="term" value="F:protein kinase A regulatory subunit binding"/>
    <property type="evidence" value="ECO:0007669"/>
    <property type="project" value="TreeGrafter"/>
</dbReference>
<dbReference type="InterPro" id="IPR052641">
    <property type="entry name" value="AKAP7_isoform_gamma"/>
</dbReference>
<name>A0A423SPQ1_PENVA</name>
<proteinExistence type="predicted"/>
<feature type="region of interest" description="Disordered" evidence="1">
    <location>
        <begin position="480"/>
        <end position="501"/>
    </location>
</feature>
<feature type="region of interest" description="Disordered" evidence="1">
    <location>
        <begin position="1"/>
        <end position="109"/>
    </location>
</feature>
<keyword evidence="2" id="KW-1133">Transmembrane helix</keyword>
<keyword evidence="4" id="KW-0808">Transferase</keyword>
<dbReference type="SUPFAM" id="SSF55144">
    <property type="entry name" value="LigT-like"/>
    <property type="match status" value="1"/>
</dbReference>
<feature type="domain" description="A-kinase anchor protein 7-like phosphoesterase" evidence="3">
    <location>
        <begin position="258"/>
        <end position="443"/>
    </location>
</feature>
<dbReference type="Proteomes" id="UP000283509">
    <property type="component" value="Unassembled WGS sequence"/>
</dbReference>
<comment type="caution">
    <text evidence="4">The sequence shown here is derived from an EMBL/GenBank/DDBJ whole genome shotgun (WGS) entry which is preliminary data.</text>
</comment>
<sequence>MDDSDRKDADKLIIDGEEESESLLSLSKRKQEQGNKAAISPPSKKSKLENGSSEEGQEAEARQEEEATEESEPSSLVILEDDTVDSGKGRHLAESSVTEDEEERSLDSVTRDIIAQNVENITTPERQKGRDTSPLTEIEELDIPEELKKGVRTADGLDRVVEVGKAVETVHEVSSSAETEVASQEESEVLRRQFTQEIVLPKESDILKGENTDGLARPLTTKEEEKLGLSGLFEGRSLENSLTEGLDKDGAPRKDVRPNFFVGVKISNAEIHQAIVKIQEDLIAFEPKFARALIDVATSHLTLLVAHIDNEEKLCLAISALDECKKKLTDFTTEPVHLTFSGVGHFSNQVVYAKLVEDEHYHRLLTLATEVRQVFSSMGVCMPDVKDLNPHLTIAKTSKAPHRKGKHFPRKFDPSSYQQHQDTHFGCQYVFGLQLLSMNKPKDKERITTAEKRLVLVSMEFPLKVELNFTEKTNHTVCCFPRRPLQPPENGEKQRKRDSDSNPNLLSSLAVFVTCAAAALILAVAISRFRR</sequence>
<dbReference type="Gene3D" id="3.90.1140.10">
    <property type="entry name" value="Cyclic phosphodiesterase"/>
    <property type="match status" value="1"/>
</dbReference>
<gene>
    <name evidence="4" type="ORF">C7M84_015800</name>
</gene>
<dbReference type="PANTHER" id="PTHR15934:SF2">
    <property type="entry name" value="A-KINASE ANCHOR PROTEIN 7-LIKE PHOSPHOESTERASE DOMAIN-CONTAINING PROTEIN"/>
    <property type="match status" value="1"/>
</dbReference>
<reference evidence="4 5" key="1">
    <citation type="submission" date="2018-04" db="EMBL/GenBank/DDBJ databases">
        <authorList>
            <person name="Zhang X."/>
            <person name="Yuan J."/>
            <person name="Li F."/>
            <person name="Xiang J."/>
        </authorList>
    </citation>
    <scope>NUCLEOTIDE SEQUENCE [LARGE SCALE GENOMIC DNA]</scope>
    <source>
        <tissue evidence="4">Muscle</tissue>
    </source>
</reference>
<dbReference type="STRING" id="6689.A0A423SPQ1"/>
<evidence type="ECO:0000259" key="3">
    <source>
        <dbReference type="Pfam" id="PF10469"/>
    </source>
</evidence>
<evidence type="ECO:0000256" key="1">
    <source>
        <dbReference type="SAM" id="MobiDB-lite"/>
    </source>
</evidence>
<organism evidence="4 5">
    <name type="scientific">Penaeus vannamei</name>
    <name type="common">Whiteleg shrimp</name>
    <name type="synonym">Litopenaeus vannamei</name>
    <dbReference type="NCBI Taxonomy" id="6689"/>
    <lineage>
        <taxon>Eukaryota</taxon>
        <taxon>Metazoa</taxon>
        <taxon>Ecdysozoa</taxon>
        <taxon>Arthropoda</taxon>
        <taxon>Crustacea</taxon>
        <taxon>Multicrustacea</taxon>
        <taxon>Malacostraca</taxon>
        <taxon>Eumalacostraca</taxon>
        <taxon>Eucarida</taxon>
        <taxon>Decapoda</taxon>
        <taxon>Dendrobranchiata</taxon>
        <taxon>Penaeoidea</taxon>
        <taxon>Penaeidae</taxon>
        <taxon>Penaeus</taxon>
    </lineage>
</organism>
<feature type="compositionally biased region" description="Basic and acidic residues" evidence="1">
    <location>
        <begin position="1"/>
        <end position="14"/>
    </location>
</feature>
<dbReference type="Pfam" id="PF10469">
    <property type="entry name" value="AKAP7_NLS"/>
    <property type="match status" value="1"/>
</dbReference>
<dbReference type="GO" id="GO:0005829">
    <property type="term" value="C:cytosol"/>
    <property type="evidence" value="ECO:0007669"/>
    <property type="project" value="TreeGrafter"/>
</dbReference>
<reference evidence="4 5" key="2">
    <citation type="submission" date="2019-01" db="EMBL/GenBank/DDBJ databases">
        <title>The decoding of complex shrimp genome reveals the adaptation for benthos swimmer, frequently molting mechanism and breeding impact on genome.</title>
        <authorList>
            <person name="Sun Y."/>
            <person name="Gao Y."/>
            <person name="Yu Y."/>
        </authorList>
    </citation>
    <scope>NUCLEOTIDE SEQUENCE [LARGE SCALE GENOMIC DNA]</scope>
    <source>
        <tissue evidence="4">Muscle</tissue>
    </source>
</reference>
<dbReference type="EMBL" id="QCYY01002982">
    <property type="protein sequence ID" value="ROT66182.1"/>
    <property type="molecule type" value="Genomic_DNA"/>
</dbReference>
<dbReference type="InterPro" id="IPR009097">
    <property type="entry name" value="Cyclic_Pdiesterase"/>
</dbReference>